<dbReference type="PANTHER" id="PTHR42716:SF2">
    <property type="entry name" value="L-ASPARTATE OXIDASE, CHLOROPLASTIC"/>
    <property type="match status" value="1"/>
</dbReference>
<dbReference type="EMBL" id="UGHZ01000001">
    <property type="protein sequence ID" value="STP09420.1"/>
    <property type="molecule type" value="Genomic_DNA"/>
</dbReference>
<proteinExistence type="inferred from homology"/>
<dbReference type="SUPFAM" id="SSF46977">
    <property type="entry name" value="Succinate dehydrogenase/fumarate reductase flavoprotein C-terminal domain"/>
    <property type="match status" value="1"/>
</dbReference>
<dbReference type="FunFam" id="3.90.700.10:FF:000002">
    <property type="entry name" value="L-aspartate oxidase"/>
    <property type="match status" value="1"/>
</dbReference>
<evidence type="ECO:0000256" key="4">
    <source>
        <dbReference type="ARBA" id="ARBA00012173"/>
    </source>
</evidence>
<dbReference type="InterPro" id="IPR037099">
    <property type="entry name" value="Fum_R/Succ_DH_flav-like_C_sf"/>
</dbReference>
<comment type="pathway">
    <text evidence="2 11">Cofactor biosynthesis; NAD(+) biosynthesis; iminoaspartate from L-aspartate (oxidase route): step 1/1.</text>
</comment>
<dbReference type="NCBIfam" id="TIGR00551">
    <property type="entry name" value="nadB"/>
    <property type="match status" value="1"/>
</dbReference>
<evidence type="ECO:0000259" key="13">
    <source>
        <dbReference type="Pfam" id="PF02910"/>
    </source>
</evidence>
<dbReference type="Gene3D" id="3.50.50.60">
    <property type="entry name" value="FAD/NAD(P)-binding domain"/>
    <property type="match status" value="1"/>
</dbReference>
<dbReference type="Gene3D" id="3.90.700.10">
    <property type="entry name" value="Succinate dehydrogenase/fumarate reductase flavoprotein, catalytic domain"/>
    <property type="match status" value="1"/>
</dbReference>
<name>A0A377JNP7_9HELI</name>
<evidence type="ECO:0000256" key="8">
    <source>
        <dbReference type="ARBA" id="ARBA00023002"/>
    </source>
</evidence>
<dbReference type="GO" id="GO:0009435">
    <property type="term" value="P:NAD+ biosynthetic process"/>
    <property type="evidence" value="ECO:0007669"/>
    <property type="project" value="UniProtKB-UniPathway"/>
</dbReference>
<dbReference type="Pfam" id="PF02910">
    <property type="entry name" value="Succ_DH_flav_C"/>
    <property type="match status" value="1"/>
</dbReference>
<dbReference type="Proteomes" id="UP000255335">
    <property type="component" value="Unassembled WGS sequence"/>
</dbReference>
<comment type="cofactor">
    <cofactor evidence="1 11">
        <name>FAD</name>
        <dbReference type="ChEBI" id="CHEBI:57692"/>
    </cofactor>
</comment>
<dbReference type="Gene3D" id="1.20.58.100">
    <property type="entry name" value="Fumarate reductase/succinate dehydrogenase flavoprotein-like, C-terminal domain"/>
    <property type="match status" value="1"/>
</dbReference>
<evidence type="ECO:0000256" key="6">
    <source>
        <dbReference type="ARBA" id="ARBA00022642"/>
    </source>
</evidence>
<dbReference type="RefSeq" id="WP_115026118.1">
    <property type="nucleotide sequence ID" value="NZ_UGHZ01000001.1"/>
</dbReference>
<dbReference type="GO" id="GO:0005737">
    <property type="term" value="C:cytoplasm"/>
    <property type="evidence" value="ECO:0007669"/>
    <property type="project" value="UniProtKB-SubCell"/>
</dbReference>
<dbReference type="SUPFAM" id="SSF56425">
    <property type="entry name" value="Succinate dehydrogenase/fumarate reductase flavoprotein, catalytic domain"/>
    <property type="match status" value="1"/>
</dbReference>
<keyword evidence="7 11" id="KW-0274">FAD</keyword>
<dbReference type="InterPro" id="IPR003953">
    <property type="entry name" value="FAD-dep_OxRdtase_2_FAD-bd"/>
</dbReference>
<evidence type="ECO:0000256" key="11">
    <source>
        <dbReference type="RuleBase" id="RU362049"/>
    </source>
</evidence>
<evidence type="ECO:0000256" key="3">
    <source>
        <dbReference type="ARBA" id="ARBA00008562"/>
    </source>
</evidence>
<dbReference type="EC" id="1.4.3.16" evidence="4 10"/>
<dbReference type="SUPFAM" id="SSF51905">
    <property type="entry name" value="FAD/NAD(P)-binding domain"/>
    <property type="match status" value="1"/>
</dbReference>
<evidence type="ECO:0000256" key="10">
    <source>
        <dbReference type="NCBIfam" id="TIGR00551"/>
    </source>
</evidence>
<evidence type="ECO:0000256" key="9">
    <source>
        <dbReference type="ARBA" id="ARBA00048305"/>
    </source>
</evidence>
<evidence type="ECO:0000313" key="15">
    <source>
        <dbReference type="Proteomes" id="UP000255335"/>
    </source>
</evidence>
<evidence type="ECO:0000256" key="2">
    <source>
        <dbReference type="ARBA" id="ARBA00004950"/>
    </source>
</evidence>
<accession>A0A377JNP7</accession>
<keyword evidence="5 11" id="KW-0285">Flavoprotein</keyword>
<dbReference type="AlphaFoldDB" id="A0A377JNP7"/>
<dbReference type="PANTHER" id="PTHR42716">
    <property type="entry name" value="L-ASPARTATE OXIDASE"/>
    <property type="match status" value="1"/>
</dbReference>
<comment type="similarity">
    <text evidence="3 11">Belongs to the FAD-dependent oxidoreductase 2 family. NadB subfamily.</text>
</comment>
<dbReference type="InterPro" id="IPR015939">
    <property type="entry name" value="Fum_Rdtase/Succ_DH_flav-like_C"/>
</dbReference>
<protein>
    <recommendedName>
        <fullName evidence="4 10">L-aspartate oxidase</fullName>
        <ecNumber evidence="4 10">1.4.3.16</ecNumber>
    </recommendedName>
</protein>
<comment type="subcellular location">
    <subcellularLocation>
        <location evidence="11">Cytoplasm</location>
    </subcellularLocation>
</comment>
<evidence type="ECO:0000256" key="1">
    <source>
        <dbReference type="ARBA" id="ARBA00001974"/>
    </source>
</evidence>
<gene>
    <name evidence="14" type="primary">nadB</name>
    <name evidence="14" type="ORF">NCTC12221_00863</name>
</gene>
<dbReference type="Pfam" id="PF00890">
    <property type="entry name" value="FAD_binding_2"/>
    <property type="match status" value="1"/>
</dbReference>
<reference evidence="14 15" key="1">
    <citation type="submission" date="2018-06" db="EMBL/GenBank/DDBJ databases">
        <authorList>
            <consortium name="Pathogen Informatics"/>
            <person name="Doyle S."/>
        </authorList>
    </citation>
    <scope>NUCLEOTIDE SEQUENCE [LARGE SCALE GENOMIC DNA]</scope>
    <source>
        <strain evidence="14 15">NCTC12221</strain>
    </source>
</reference>
<evidence type="ECO:0000256" key="5">
    <source>
        <dbReference type="ARBA" id="ARBA00022630"/>
    </source>
</evidence>
<evidence type="ECO:0000313" key="14">
    <source>
        <dbReference type="EMBL" id="STP09420.1"/>
    </source>
</evidence>
<evidence type="ECO:0000259" key="12">
    <source>
        <dbReference type="Pfam" id="PF00890"/>
    </source>
</evidence>
<keyword evidence="6 11" id="KW-0662">Pyridine nucleotide biosynthesis</keyword>
<comment type="catalytic activity">
    <reaction evidence="9">
        <text>L-aspartate + O2 = iminosuccinate + H2O2</text>
        <dbReference type="Rhea" id="RHEA:25876"/>
        <dbReference type="ChEBI" id="CHEBI:15379"/>
        <dbReference type="ChEBI" id="CHEBI:16240"/>
        <dbReference type="ChEBI" id="CHEBI:29991"/>
        <dbReference type="ChEBI" id="CHEBI:77875"/>
        <dbReference type="EC" id="1.4.3.16"/>
    </reaction>
    <physiologicalReaction direction="left-to-right" evidence="9">
        <dbReference type="Rhea" id="RHEA:25877"/>
    </physiologicalReaction>
</comment>
<dbReference type="InterPro" id="IPR036188">
    <property type="entry name" value="FAD/NAD-bd_sf"/>
</dbReference>
<dbReference type="UniPathway" id="UPA00253">
    <property type="reaction ID" value="UER00326"/>
</dbReference>
<dbReference type="GO" id="GO:0008734">
    <property type="term" value="F:L-aspartate oxidase activity"/>
    <property type="evidence" value="ECO:0007669"/>
    <property type="project" value="UniProtKB-UniRule"/>
</dbReference>
<keyword evidence="8 11" id="KW-0560">Oxidoreductase</keyword>
<dbReference type="InterPro" id="IPR027477">
    <property type="entry name" value="Succ_DH/fumarate_Rdtase_cat_sf"/>
</dbReference>
<comment type="function">
    <text evidence="11">Catalyzes the oxidation of L-aspartate to iminoaspartate.</text>
</comment>
<feature type="domain" description="Fumarate reductase/succinate dehydrogenase flavoprotein-like C-terminal" evidence="13">
    <location>
        <begin position="417"/>
        <end position="481"/>
    </location>
</feature>
<feature type="domain" description="FAD-dependent oxidoreductase 2 FAD-binding" evidence="12">
    <location>
        <begin position="6"/>
        <end position="372"/>
    </location>
</feature>
<organism evidence="14 15">
    <name type="scientific">Helicobacter cinaedi</name>
    <dbReference type="NCBI Taxonomy" id="213"/>
    <lineage>
        <taxon>Bacteria</taxon>
        <taxon>Pseudomonadati</taxon>
        <taxon>Campylobacterota</taxon>
        <taxon>Epsilonproteobacteria</taxon>
        <taxon>Campylobacterales</taxon>
        <taxon>Helicobacteraceae</taxon>
        <taxon>Helicobacter</taxon>
    </lineage>
</organism>
<dbReference type="InterPro" id="IPR005288">
    <property type="entry name" value="NadB"/>
</dbReference>
<sequence>MSQQYDVIIIGAGVAGLYCAKHLPPHLKVLILCKAQPWECNTFYAQGGITIPKDKHDEALHIQDTLLAGGSVNNRECVEILSQNSNAILQELIQSGFMLDRDDSGQLLYAKEGGHSCPRIVHSGGDATGRNLHTHLIGKLQATLWKNAEVVDLLIEEDRCYGVCVQSKFGLQNLYAHQVVIASGGVGGLFKYHTNAYTISSDLHGIILEHNLALQDMEMLQFHPTAYVSNPQARKYLISEAVRGEGGVIVDEDNKRFLFAYDERGELAPRDIVARGIMDYCSTQKKSAFLDVSAFSEVDFKTRFPNIYRDLSTNKLSLPKQKIPISPAFHYSMGGILVDSQGLVKGMSNLYAVGECACNGLHGANRLASNSLLEGLVFGKRVAEYIAGHSIQNPIRHFPLCEEVLQKEGDVRLKNVLREIMWDKVGIIRSQSGLDSALGGVEVMLESNIGRMLRLRLLVAKKIIESAKARKESKGAHYRLD</sequence>
<evidence type="ECO:0000256" key="7">
    <source>
        <dbReference type="ARBA" id="ARBA00022827"/>
    </source>
</evidence>